<dbReference type="Gene3D" id="2.60.200.20">
    <property type="match status" value="1"/>
</dbReference>
<comment type="caution">
    <text evidence="4">The sequence shown here is derived from an EMBL/GenBank/DDBJ whole genome shotgun (WGS) entry which is preliminary data.</text>
</comment>
<feature type="region of interest" description="Disordered" evidence="2">
    <location>
        <begin position="78"/>
        <end position="106"/>
    </location>
</feature>
<dbReference type="SUPFAM" id="SSF49879">
    <property type="entry name" value="SMAD/FHA domain"/>
    <property type="match status" value="1"/>
</dbReference>
<accession>A0A7C8FQK2</accession>
<dbReference type="InterPro" id="IPR008984">
    <property type="entry name" value="SMAD_FHA_dom_sf"/>
</dbReference>
<dbReference type="InterPro" id="IPR000253">
    <property type="entry name" value="FHA_dom"/>
</dbReference>
<dbReference type="EMBL" id="WBKA01000002">
    <property type="protein sequence ID" value="KAB1632827.1"/>
    <property type="molecule type" value="Genomic_DNA"/>
</dbReference>
<name>A0A7C8FQK2_9MICO</name>
<dbReference type="Pfam" id="PF00498">
    <property type="entry name" value="FHA"/>
    <property type="match status" value="1"/>
</dbReference>
<evidence type="ECO:0000313" key="5">
    <source>
        <dbReference type="Proteomes" id="UP000481339"/>
    </source>
</evidence>
<gene>
    <name evidence="4" type="ORF">F8O02_02890</name>
</gene>
<dbReference type="PROSITE" id="PS50006">
    <property type="entry name" value="FHA_DOMAIN"/>
    <property type="match status" value="1"/>
</dbReference>
<dbReference type="CDD" id="cd00060">
    <property type="entry name" value="FHA"/>
    <property type="match status" value="1"/>
</dbReference>
<organism evidence="4 5">
    <name type="scientific">Pseudoclavibacter caeni</name>
    <dbReference type="NCBI Taxonomy" id="908846"/>
    <lineage>
        <taxon>Bacteria</taxon>
        <taxon>Bacillati</taxon>
        <taxon>Actinomycetota</taxon>
        <taxon>Actinomycetes</taxon>
        <taxon>Micrococcales</taxon>
        <taxon>Microbacteriaceae</taxon>
        <taxon>Pseudoclavibacter</taxon>
    </lineage>
</organism>
<keyword evidence="1" id="KW-0597">Phosphoprotein</keyword>
<dbReference type="AlphaFoldDB" id="A0A7C8FQK2"/>
<evidence type="ECO:0000256" key="2">
    <source>
        <dbReference type="SAM" id="MobiDB-lite"/>
    </source>
</evidence>
<proteinExistence type="predicted"/>
<reference evidence="4 5" key="1">
    <citation type="submission" date="2019-09" db="EMBL/GenBank/DDBJ databases">
        <title>Phylogeny of genus Pseudoclavibacter and closely related genus.</title>
        <authorList>
            <person name="Li Y."/>
        </authorList>
    </citation>
    <scope>NUCLEOTIDE SEQUENCE [LARGE SCALE GENOMIC DNA]</scope>
    <source>
        <strain evidence="4 5">JCM 16921</strain>
    </source>
</reference>
<evidence type="ECO:0000256" key="1">
    <source>
        <dbReference type="ARBA" id="ARBA00022553"/>
    </source>
</evidence>
<feature type="domain" description="FHA" evidence="3">
    <location>
        <begin position="263"/>
        <end position="317"/>
    </location>
</feature>
<sequence length="355" mass="36586">MRYLPGSRLLVAGSAGVALLAPESAAETACRLHTMLSTPRNGTVNDRLPALLTLLAPPAGAADAAELLLCGDEEDLHVQGPVGAPPEADASANAPSSSAPAPDGSTTVRAAGRIWAVRRLAADDVLTLGSWSGADAARSALPLVDGVALADGVRWDRADRPTGARSPGSRTTRVVAPAAADDSRPGAAEATLPPWALAEDDDLPPRPTAAASDDRSTPAVRGPARAGEAAAAPIRSAMDAALRRCAPMVVLPDGARTLVDRTLVLGRQPTPRPAGSDTRTVTVPSTDEAVSRDHLCLRVDGRNLVAIDLHSTNGTTLLRRGFSPIRLHPGEPTLIVTGDRLDLGDEIVLGFEGLR</sequence>
<feature type="compositionally biased region" description="Low complexity" evidence="2">
    <location>
        <begin position="218"/>
        <end position="231"/>
    </location>
</feature>
<feature type="compositionally biased region" description="Low complexity" evidence="2">
    <location>
        <begin position="85"/>
        <end position="105"/>
    </location>
</feature>
<dbReference type="RefSeq" id="WP_158035749.1">
    <property type="nucleotide sequence ID" value="NZ_BAAAZV010000003.1"/>
</dbReference>
<evidence type="ECO:0000313" key="4">
    <source>
        <dbReference type="EMBL" id="KAB1632827.1"/>
    </source>
</evidence>
<feature type="region of interest" description="Disordered" evidence="2">
    <location>
        <begin position="157"/>
        <end position="231"/>
    </location>
</feature>
<evidence type="ECO:0000259" key="3">
    <source>
        <dbReference type="PROSITE" id="PS50006"/>
    </source>
</evidence>
<protein>
    <submittedName>
        <fullName evidence="4">FHA domain-containing protein</fullName>
    </submittedName>
</protein>
<dbReference type="Proteomes" id="UP000481339">
    <property type="component" value="Unassembled WGS sequence"/>
</dbReference>
<keyword evidence="5" id="KW-1185">Reference proteome</keyword>
<dbReference type="OrthoDB" id="5485098at2"/>